<dbReference type="GO" id="GO:0045047">
    <property type="term" value="P:protein targeting to ER"/>
    <property type="evidence" value="ECO:0007669"/>
    <property type="project" value="TreeGrafter"/>
</dbReference>
<keyword evidence="5 9" id="KW-0256">Endoplasmic reticulum</keyword>
<keyword evidence="6 9" id="KW-1133">Transmembrane helix</keyword>
<feature type="transmembrane region" description="Helical" evidence="9">
    <location>
        <begin position="88"/>
        <end position="109"/>
    </location>
</feature>
<evidence type="ECO:0000256" key="1">
    <source>
        <dbReference type="ARBA" id="ARBA00004477"/>
    </source>
</evidence>
<evidence type="ECO:0000256" key="4">
    <source>
        <dbReference type="ARBA" id="ARBA00022692"/>
    </source>
</evidence>
<dbReference type="InterPro" id="IPR009582">
    <property type="entry name" value="Spc2/SPCS2"/>
</dbReference>
<keyword evidence="4 9" id="KW-0812">Transmembrane</keyword>
<keyword evidence="7 9" id="KW-0472">Membrane</keyword>
<evidence type="ECO:0000256" key="7">
    <source>
        <dbReference type="ARBA" id="ARBA00023136"/>
    </source>
</evidence>
<dbReference type="AlphaFoldDB" id="A0A646QIS5"/>
<dbReference type="GO" id="GO:0008233">
    <property type="term" value="F:peptidase activity"/>
    <property type="evidence" value="ECO:0007669"/>
    <property type="project" value="UniProtKB-UniRule"/>
</dbReference>
<dbReference type="GO" id="GO:0005787">
    <property type="term" value="C:signal peptidase complex"/>
    <property type="evidence" value="ECO:0007669"/>
    <property type="project" value="UniProtKB-UniRule"/>
</dbReference>
<organism evidence="10">
    <name type="scientific">Hemiscolopendra marginata</name>
    <dbReference type="NCBI Taxonomy" id="943146"/>
    <lineage>
        <taxon>Eukaryota</taxon>
        <taxon>Metazoa</taxon>
        <taxon>Ecdysozoa</taxon>
        <taxon>Arthropoda</taxon>
        <taxon>Myriapoda</taxon>
        <taxon>Chilopoda</taxon>
        <taxon>Pleurostigmophora</taxon>
        <taxon>Scolopendromorpha</taxon>
        <taxon>Scolopendridae</taxon>
        <taxon>Hemiscolopendra</taxon>
    </lineage>
</organism>
<dbReference type="PANTHER" id="PTHR13085">
    <property type="entry name" value="MICROSOMAL SIGNAL PEPTIDASE 25 KDA SUBUNIT"/>
    <property type="match status" value="1"/>
</dbReference>
<evidence type="ECO:0000256" key="6">
    <source>
        <dbReference type="ARBA" id="ARBA00022989"/>
    </source>
</evidence>
<feature type="transmembrane region" description="Helical" evidence="9">
    <location>
        <begin position="58"/>
        <end position="76"/>
    </location>
</feature>
<evidence type="ECO:0000256" key="9">
    <source>
        <dbReference type="RuleBase" id="RU368033"/>
    </source>
</evidence>
<evidence type="ECO:0000256" key="3">
    <source>
        <dbReference type="ARBA" id="ARBA00017057"/>
    </source>
</evidence>
<evidence type="ECO:0000313" key="10">
    <source>
        <dbReference type="EMBL" id="MUP40480.1"/>
    </source>
</evidence>
<comment type="similarity">
    <text evidence="2 9">Belongs to the SPCS2 family.</text>
</comment>
<protein>
    <recommendedName>
        <fullName evidence="3 9">Signal peptidase complex subunit 2</fullName>
    </recommendedName>
</protein>
<evidence type="ECO:0000256" key="5">
    <source>
        <dbReference type="ARBA" id="ARBA00022824"/>
    </source>
</evidence>
<sequence>MSQKKSKDSFLKQWSIDDKPVKVDKWDGTAVKNALDDAVRKIFVEKYKYQESHVLMDGRLAICGLAVLVAMFALVWDYLYPFPQSRPVLIFCVLSYFVMMGVLTLYTTVKEKGIFFTALQKDAAGLDPDGIWRASSYLKRFDDLYHLVITYSDGTSGQMREVKLSKSIASWFDENGTLLLDVFEPDVAKLHSSLTSERKDK</sequence>
<reference evidence="10" key="1">
    <citation type="submission" date="2018-11" db="EMBL/GenBank/DDBJ databases">
        <title>Venom-gland transcriptomics and venom proteomics of the Florida green centipede (Hemiscolopendra marginata) reveal sex-based variation in a centipede venom.</title>
        <authorList>
            <person name="Nystrom G.S."/>
            <person name="Ward M.J."/>
            <person name="Ellsworth S.A."/>
            <person name="Rokyta D.R."/>
        </authorList>
    </citation>
    <scope>NUCLEOTIDE SEQUENCE</scope>
    <source>
        <tissue evidence="10">Venom gland</tissue>
    </source>
</reference>
<comment type="function">
    <text evidence="8 9">Component of the signal peptidase complex (SPC) which catalyzes the cleavage of N-terminal signal sequences from nascent proteins as they are translocated into the lumen of the endoplasmic reticulum. Enhances the enzymatic activity of SPC and facilitates the interactions between different components of the translocation site.</text>
</comment>
<dbReference type="PANTHER" id="PTHR13085:SF0">
    <property type="entry name" value="SIGNAL PEPTIDASE COMPLEX SUBUNIT 2"/>
    <property type="match status" value="1"/>
</dbReference>
<comment type="subcellular location">
    <subcellularLocation>
        <location evidence="1 9">Endoplasmic reticulum membrane</location>
        <topology evidence="1 9">Multi-pass membrane protein</topology>
    </subcellularLocation>
</comment>
<evidence type="ECO:0000256" key="2">
    <source>
        <dbReference type="ARBA" id="ARBA00007324"/>
    </source>
</evidence>
<name>A0A646QIS5_9MYRI</name>
<evidence type="ECO:0000256" key="8">
    <source>
        <dbReference type="ARBA" id="ARBA00045608"/>
    </source>
</evidence>
<accession>A0A646QIS5</accession>
<dbReference type="EMBL" id="GHBY01000303">
    <property type="protein sequence ID" value="MUP40480.1"/>
    <property type="molecule type" value="Transcribed_RNA"/>
</dbReference>
<dbReference type="Pfam" id="PF06703">
    <property type="entry name" value="SPC25"/>
    <property type="match status" value="1"/>
</dbReference>
<proteinExistence type="inferred from homology"/>
<dbReference type="GO" id="GO:0006465">
    <property type="term" value="P:signal peptide processing"/>
    <property type="evidence" value="ECO:0007669"/>
    <property type="project" value="UniProtKB-UniRule"/>
</dbReference>